<dbReference type="Pfam" id="PF04199">
    <property type="entry name" value="Cyclase"/>
    <property type="match status" value="1"/>
</dbReference>
<dbReference type="SUPFAM" id="SSF102198">
    <property type="entry name" value="Putative cyclase"/>
    <property type="match status" value="1"/>
</dbReference>
<dbReference type="InterPro" id="IPR037175">
    <property type="entry name" value="KFase_sf"/>
</dbReference>
<protein>
    <submittedName>
        <fullName evidence="1">Cyclase family protein</fullName>
    </submittedName>
</protein>
<dbReference type="AlphaFoldDB" id="A0A4P9C4N6"/>
<dbReference type="InterPro" id="IPR007325">
    <property type="entry name" value="KFase/CYL"/>
</dbReference>
<dbReference type="PANTHER" id="PTHR34861">
    <property type="match status" value="1"/>
</dbReference>
<accession>A0A4P9C4N6</accession>
<dbReference type="Proteomes" id="UP000218387">
    <property type="component" value="Chromosome"/>
</dbReference>
<evidence type="ECO:0000313" key="1">
    <source>
        <dbReference type="EMBL" id="QCT70280.1"/>
    </source>
</evidence>
<dbReference type="KEGG" id="emt:CPZ25_002760"/>
<dbReference type="PANTHER" id="PTHR34861:SF10">
    <property type="entry name" value="CYCLASE"/>
    <property type="match status" value="1"/>
</dbReference>
<dbReference type="GO" id="GO:0019441">
    <property type="term" value="P:L-tryptophan catabolic process to kynurenine"/>
    <property type="evidence" value="ECO:0007669"/>
    <property type="project" value="InterPro"/>
</dbReference>
<sequence length="324" mass="35997">MKDYYDNSWMENNRWGEWGEEDEVGVMNDLTPELILKAVQYIKKGKIYDLETERFKGMPVWAGHCGFDILAYASPSGRKNMKGSGLSPEFNWSEDGGMLDSSKDAYKMGLNTEMLIAPLHAGTHIDALCHWTTGDDNHWYNGYSADRYSTNYGPVKCDIAKIPPMVMRGVLLDIAGYKGVDRLDPNYIITAEDCDGCAKWEGVELKKGDAVMLRTGENWPGPEACCDAGLGISAARYLVEGNGAFLVGDDMACIDGFNADGSSSVPEHPQPVHHYLLIQQAVHIIEYLQLDQLAKDKCYEFCFICLPAKVKCATGMYVRPIAMV</sequence>
<gene>
    <name evidence="1" type="ORF">CPZ25_002760</name>
</gene>
<keyword evidence="2" id="KW-1185">Reference proteome</keyword>
<reference evidence="1 2" key="1">
    <citation type="submission" date="2018-05" db="EMBL/GenBank/DDBJ databases">
        <title>Genome comparison of Eubacterium sp.</title>
        <authorList>
            <person name="Feng Y."/>
            <person name="Sanchez-Andrea I."/>
            <person name="Stams A.J.M."/>
            <person name="De Vos W.M."/>
        </authorList>
    </citation>
    <scope>NUCLEOTIDE SEQUENCE [LARGE SCALE GENOMIC DNA]</scope>
    <source>
        <strain evidence="1 2">YI</strain>
    </source>
</reference>
<proteinExistence type="predicted"/>
<dbReference type="EMBL" id="CP029487">
    <property type="protein sequence ID" value="QCT70280.1"/>
    <property type="molecule type" value="Genomic_DNA"/>
</dbReference>
<name>A0A4P9C4N6_EUBML</name>
<dbReference type="GO" id="GO:0004061">
    <property type="term" value="F:arylformamidase activity"/>
    <property type="evidence" value="ECO:0007669"/>
    <property type="project" value="InterPro"/>
</dbReference>
<dbReference type="Gene3D" id="3.50.30.50">
    <property type="entry name" value="Putative cyclase"/>
    <property type="match status" value="1"/>
</dbReference>
<evidence type="ECO:0000313" key="2">
    <source>
        <dbReference type="Proteomes" id="UP000218387"/>
    </source>
</evidence>
<organism evidence="1 2">
    <name type="scientific">Eubacterium maltosivorans</name>
    <dbReference type="NCBI Taxonomy" id="2041044"/>
    <lineage>
        <taxon>Bacteria</taxon>
        <taxon>Bacillati</taxon>
        <taxon>Bacillota</taxon>
        <taxon>Clostridia</taxon>
        <taxon>Eubacteriales</taxon>
        <taxon>Eubacteriaceae</taxon>
        <taxon>Eubacterium</taxon>
    </lineage>
</organism>
<dbReference type="RefSeq" id="WP_058694721.1">
    <property type="nucleotide sequence ID" value="NZ_CABJDW020000005.1"/>
</dbReference>